<dbReference type="RefSeq" id="WP_178039719.1">
    <property type="nucleotide sequence ID" value="NZ_JBBMFE010000023.1"/>
</dbReference>
<keyword evidence="1" id="KW-0472">Membrane</keyword>
<protein>
    <recommendedName>
        <fullName evidence="4">LPXTG cell wall anchor domain-containing protein</fullName>
    </recommendedName>
</protein>
<accession>A0ABV1FLR9</accession>
<comment type="caution">
    <text evidence="2">The sequence shown here is derived from an EMBL/GenBank/DDBJ whole genome shotgun (WGS) entry which is preliminary data.</text>
</comment>
<sequence length="152" mass="15820">MTIDELQLADGNYTVEVTMEGGSGRATIESPTALSVEDGQAVAQITWSSNHYDYMIVGGEKYLPVSTDEHSVFEIPVAVFDEGMDVIGDTTAMSTPHEVEYTLTFASDSIRGEGGSAAGKSGSATAAAGIVIIVAAAAIAAVVMRKKRNTKA</sequence>
<evidence type="ECO:0000313" key="2">
    <source>
        <dbReference type="EMBL" id="MEQ2474020.1"/>
    </source>
</evidence>
<evidence type="ECO:0000313" key="3">
    <source>
        <dbReference type="Proteomes" id="UP001438008"/>
    </source>
</evidence>
<organism evidence="2 3">
    <name type="scientific">Laedolimicola intestinihominis</name>
    <dbReference type="NCBI Taxonomy" id="3133166"/>
    <lineage>
        <taxon>Bacteria</taxon>
        <taxon>Bacillati</taxon>
        <taxon>Bacillota</taxon>
        <taxon>Clostridia</taxon>
        <taxon>Lachnospirales</taxon>
        <taxon>Lachnospiraceae</taxon>
        <taxon>Laedolimicola</taxon>
    </lineage>
</organism>
<reference evidence="2 3" key="1">
    <citation type="submission" date="2024-03" db="EMBL/GenBank/DDBJ databases">
        <title>Human intestinal bacterial collection.</title>
        <authorList>
            <person name="Pauvert C."/>
            <person name="Hitch T.C.A."/>
            <person name="Clavel T."/>
        </authorList>
    </citation>
    <scope>NUCLEOTIDE SEQUENCE [LARGE SCALE GENOMIC DNA]</scope>
    <source>
        <strain evidence="2 3">CLA-AA-H132</strain>
    </source>
</reference>
<evidence type="ECO:0008006" key="4">
    <source>
        <dbReference type="Google" id="ProtNLM"/>
    </source>
</evidence>
<keyword evidence="1" id="KW-1133">Transmembrane helix</keyword>
<gene>
    <name evidence="2" type="ORF">WMO29_16230</name>
</gene>
<keyword evidence="3" id="KW-1185">Reference proteome</keyword>
<dbReference type="EMBL" id="JBBMFE010000023">
    <property type="protein sequence ID" value="MEQ2474020.1"/>
    <property type="molecule type" value="Genomic_DNA"/>
</dbReference>
<feature type="transmembrane region" description="Helical" evidence="1">
    <location>
        <begin position="126"/>
        <end position="144"/>
    </location>
</feature>
<name>A0ABV1FLR9_9FIRM</name>
<keyword evidence="1" id="KW-0812">Transmembrane</keyword>
<evidence type="ECO:0000256" key="1">
    <source>
        <dbReference type="SAM" id="Phobius"/>
    </source>
</evidence>
<proteinExistence type="predicted"/>
<dbReference type="Proteomes" id="UP001438008">
    <property type="component" value="Unassembled WGS sequence"/>
</dbReference>